<evidence type="ECO:0000256" key="4">
    <source>
        <dbReference type="ARBA" id="ARBA00022723"/>
    </source>
</evidence>
<keyword evidence="3 8" id="KW-0349">Heme</keyword>
<dbReference type="GO" id="GO:0020037">
    <property type="term" value="F:heme binding"/>
    <property type="evidence" value="ECO:0007669"/>
    <property type="project" value="InterPro"/>
</dbReference>
<keyword evidence="7 9" id="KW-0503">Monooxygenase</keyword>
<evidence type="ECO:0008006" key="14">
    <source>
        <dbReference type="Google" id="ProtNLM"/>
    </source>
</evidence>
<organism evidence="12 13">
    <name type="scientific">Phialocephala subalpina</name>
    <dbReference type="NCBI Taxonomy" id="576137"/>
    <lineage>
        <taxon>Eukaryota</taxon>
        <taxon>Fungi</taxon>
        <taxon>Dikarya</taxon>
        <taxon>Ascomycota</taxon>
        <taxon>Pezizomycotina</taxon>
        <taxon>Leotiomycetes</taxon>
        <taxon>Helotiales</taxon>
        <taxon>Mollisiaceae</taxon>
        <taxon>Phialocephala</taxon>
        <taxon>Phialocephala fortinii species complex</taxon>
    </lineage>
</organism>
<feature type="transmembrane region" description="Helical" evidence="11">
    <location>
        <begin position="110"/>
        <end position="128"/>
    </location>
</feature>
<dbReference type="Proteomes" id="UP000184330">
    <property type="component" value="Unassembled WGS sequence"/>
</dbReference>
<evidence type="ECO:0000256" key="10">
    <source>
        <dbReference type="SAM" id="MobiDB-lite"/>
    </source>
</evidence>
<dbReference type="AlphaFoldDB" id="A0A1L7XUC2"/>
<evidence type="ECO:0000256" key="3">
    <source>
        <dbReference type="ARBA" id="ARBA00022617"/>
    </source>
</evidence>
<keyword evidence="6 8" id="KW-0408">Iron</keyword>
<dbReference type="PRINTS" id="PR00385">
    <property type="entry name" value="P450"/>
</dbReference>
<feature type="transmembrane region" description="Helical" evidence="11">
    <location>
        <begin position="202"/>
        <end position="224"/>
    </location>
</feature>
<reference evidence="12 13" key="1">
    <citation type="submission" date="2016-03" db="EMBL/GenBank/DDBJ databases">
        <authorList>
            <person name="Ploux O."/>
        </authorList>
    </citation>
    <scope>NUCLEOTIDE SEQUENCE [LARGE SCALE GENOMIC DNA]</scope>
    <source>
        <strain evidence="12 13">UAMH 11012</strain>
    </source>
</reference>
<keyword evidence="13" id="KW-1185">Reference proteome</keyword>
<dbReference type="GO" id="GO:0005506">
    <property type="term" value="F:iron ion binding"/>
    <property type="evidence" value="ECO:0007669"/>
    <property type="project" value="InterPro"/>
</dbReference>
<keyword evidence="11" id="KW-1133">Transmembrane helix</keyword>
<dbReference type="GO" id="GO:0004497">
    <property type="term" value="F:monooxygenase activity"/>
    <property type="evidence" value="ECO:0007669"/>
    <property type="project" value="UniProtKB-KW"/>
</dbReference>
<evidence type="ECO:0000256" key="2">
    <source>
        <dbReference type="ARBA" id="ARBA00010617"/>
    </source>
</evidence>
<dbReference type="EMBL" id="FJOG01000057">
    <property type="protein sequence ID" value="CZR68634.1"/>
    <property type="molecule type" value="Genomic_DNA"/>
</dbReference>
<dbReference type="InterPro" id="IPR036396">
    <property type="entry name" value="Cyt_P450_sf"/>
</dbReference>
<dbReference type="Pfam" id="PF00067">
    <property type="entry name" value="p450"/>
    <property type="match status" value="1"/>
</dbReference>
<dbReference type="OrthoDB" id="1470350at2759"/>
<evidence type="ECO:0000256" key="6">
    <source>
        <dbReference type="ARBA" id="ARBA00023004"/>
    </source>
</evidence>
<dbReference type="CDD" id="cd11058">
    <property type="entry name" value="CYP60B-like"/>
    <property type="match status" value="1"/>
</dbReference>
<dbReference type="GO" id="GO:0016705">
    <property type="term" value="F:oxidoreductase activity, acting on paired donors, with incorporation or reduction of molecular oxygen"/>
    <property type="evidence" value="ECO:0007669"/>
    <property type="project" value="InterPro"/>
</dbReference>
<protein>
    <recommendedName>
        <fullName evidence="14">Isotrichodermin C-15 hydroxylase (Cytochrome P-450 monooxygenase CYP65A1)</fullName>
    </recommendedName>
</protein>
<keyword evidence="11" id="KW-0472">Membrane</keyword>
<dbReference type="InterPro" id="IPR001128">
    <property type="entry name" value="Cyt_P450"/>
</dbReference>
<evidence type="ECO:0000256" key="1">
    <source>
        <dbReference type="ARBA" id="ARBA00001971"/>
    </source>
</evidence>
<evidence type="ECO:0000256" key="7">
    <source>
        <dbReference type="ARBA" id="ARBA00023033"/>
    </source>
</evidence>
<evidence type="ECO:0000256" key="11">
    <source>
        <dbReference type="SAM" id="Phobius"/>
    </source>
</evidence>
<feature type="region of interest" description="Disordered" evidence="10">
    <location>
        <begin position="58"/>
        <end position="103"/>
    </location>
</feature>
<dbReference type="InterPro" id="IPR002401">
    <property type="entry name" value="Cyt_P450_E_grp-I"/>
</dbReference>
<dbReference type="PANTHER" id="PTHR24305:SF29">
    <property type="entry name" value="BENZOATE-PARA-HYDROXYLASE"/>
    <property type="match status" value="1"/>
</dbReference>
<evidence type="ECO:0000256" key="5">
    <source>
        <dbReference type="ARBA" id="ARBA00023002"/>
    </source>
</evidence>
<keyword evidence="11" id="KW-0812">Transmembrane</keyword>
<dbReference type="Gene3D" id="1.10.630.10">
    <property type="entry name" value="Cytochrome P450"/>
    <property type="match status" value="1"/>
</dbReference>
<sequence>MSSPISDDAGLKIASQVPLPDCDSSDQELEVSHSEDPNPENDLIHAGNAIRNSPCLSVPPQLMSLTDPPNEIQETERVESSARSGQVRSSKAKRGLSSSSHESSCLSCTSITAVIAIIVSVILFGLQYQQSNKLALLQITLSIQESCRTHPNDSYLQSLPTCQEARLRDDIDFQKRSLRPPPLFPQAKFKFDYVKQATRSSIILAALCFVIVRLSYLTFFHPLARFEGPFLARYSNMSSTCFEITPGVNNMAGLLAPYSTCWPEPVEESQMAPKVGSYSAPKIIYGFGTRTVPSLVKDPIFFTPEVDHSINIFNQTDKGEHGRMRRTWSFAFSMSNLLENEDVLIRTNEFIREIGRLRSPDSKRGIDIIQQFNYLAFNIIGEMSFGDSFDSRLEEQPENQYHWADVMSNTIYIKDVMRAVRLIPGMSNMPLSTRKRKYHLISIIRERWQLTTLSRLKKVTTRRDFMHHILTTKGPRPTDVEIASDFNYIIMAGTMQIATFLAGVTYYLGQNPRALLRLQQEIRSRFSCLEEITSKALMECEYLNAVVQEGLRIHPPAGAGHFPRIVPKGGCEIDGEWIPGGTQVSVHQWSLVRDPLNFWKPSVFIPERWLQNEVDGQFRDRLETSIPFSYGPRGCLGRNLAYLEMRMVLAKMFWQYDLAWFNSDKIDWERDSKCYTFWGNPDLRVLLRAI</sequence>
<accession>A0A1L7XUC2</accession>
<keyword evidence="5 9" id="KW-0560">Oxidoreductase</keyword>
<feature type="binding site" description="axial binding residue" evidence="8">
    <location>
        <position position="635"/>
    </location>
    <ligand>
        <name>heme</name>
        <dbReference type="ChEBI" id="CHEBI:30413"/>
    </ligand>
    <ligandPart>
        <name>Fe</name>
        <dbReference type="ChEBI" id="CHEBI:18248"/>
    </ligandPart>
</feature>
<evidence type="ECO:0000313" key="13">
    <source>
        <dbReference type="Proteomes" id="UP000184330"/>
    </source>
</evidence>
<gene>
    <name evidence="12" type="ORF">PAC_18533</name>
</gene>
<evidence type="ECO:0000256" key="8">
    <source>
        <dbReference type="PIRSR" id="PIRSR602401-1"/>
    </source>
</evidence>
<comment type="cofactor">
    <cofactor evidence="1 8">
        <name>heme</name>
        <dbReference type="ChEBI" id="CHEBI:30413"/>
    </cofactor>
</comment>
<dbReference type="PRINTS" id="PR00463">
    <property type="entry name" value="EP450I"/>
</dbReference>
<comment type="similarity">
    <text evidence="2 9">Belongs to the cytochrome P450 family.</text>
</comment>
<dbReference type="SUPFAM" id="SSF48264">
    <property type="entry name" value="Cytochrome P450"/>
    <property type="match status" value="1"/>
</dbReference>
<evidence type="ECO:0000256" key="9">
    <source>
        <dbReference type="RuleBase" id="RU000461"/>
    </source>
</evidence>
<feature type="region of interest" description="Disordered" evidence="10">
    <location>
        <begin position="1"/>
        <end position="46"/>
    </location>
</feature>
<keyword evidence="4 8" id="KW-0479">Metal-binding</keyword>
<dbReference type="InterPro" id="IPR050121">
    <property type="entry name" value="Cytochrome_P450_monoxygenase"/>
</dbReference>
<name>A0A1L7XUC2_9HELO</name>
<proteinExistence type="inferred from homology"/>
<dbReference type="InterPro" id="IPR017972">
    <property type="entry name" value="Cyt_P450_CS"/>
</dbReference>
<evidence type="ECO:0000313" key="12">
    <source>
        <dbReference type="EMBL" id="CZR68634.1"/>
    </source>
</evidence>
<dbReference type="STRING" id="576137.A0A1L7XUC2"/>
<dbReference type="PANTHER" id="PTHR24305">
    <property type="entry name" value="CYTOCHROME P450"/>
    <property type="match status" value="1"/>
</dbReference>
<dbReference type="PROSITE" id="PS00086">
    <property type="entry name" value="CYTOCHROME_P450"/>
    <property type="match status" value="1"/>
</dbReference>